<sequence length="350" mass="40321">MDYYRKQRNYGCRIHDQYTYMGMKTIVLENEKIRLSILVDKGSEIFEFLLKSRDLDFMWLTENGVDNPNRYLPTSSDSQSTFIDYYMGGWQEIFPNGGVSSSYLGAQFGQHGEVAHMPWSYTIEMDTPELVSMTFSVKTKKVPFILSKTITIHANSAKVDIKEEIENLSEVPLRYMWGQHLAFGKPFLEPGCSIRLPENIKVIADELDVPEDQSARVKRGITHEWPWVEETSGHMSDISVLPPKGAPSEIVYLKGFEDEGWYQVENTRLSAAIRVEWDANTMPYLWYWQEFGSSTEYPWFGRHYNIGLEPFSSYPTHGLSEALRNGTAGYIQGRETRTFSMSATLLELKK</sequence>
<evidence type="ECO:0000313" key="2">
    <source>
        <dbReference type="Proteomes" id="UP000616779"/>
    </source>
</evidence>
<evidence type="ECO:0000313" key="1">
    <source>
        <dbReference type="EMBL" id="NOU71247.1"/>
    </source>
</evidence>
<keyword evidence="2" id="KW-1185">Reference proteome</keyword>
<dbReference type="InterPro" id="IPR014718">
    <property type="entry name" value="GH-type_carb-bd"/>
</dbReference>
<protein>
    <submittedName>
        <fullName evidence="1">DUF4432 family protein</fullName>
    </submittedName>
</protein>
<accession>A0ABX1XRT2</accession>
<dbReference type="SUPFAM" id="SSF74650">
    <property type="entry name" value="Galactose mutarotase-like"/>
    <property type="match status" value="1"/>
</dbReference>
<proteinExistence type="predicted"/>
<reference evidence="1 2" key="1">
    <citation type="submission" date="2019-10" db="EMBL/GenBank/DDBJ databases">
        <title>Description of Paenibacillus terrestris sp. nov.</title>
        <authorList>
            <person name="Carlier A."/>
            <person name="Qi S."/>
        </authorList>
    </citation>
    <scope>NUCLEOTIDE SEQUENCE [LARGE SCALE GENOMIC DNA]</scope>
    <source>
        <strain evidence="1 2">LMG 31458</strain>
    </source>
</reference>
<dbReference type="EMBL" id="WHOA01000048">
    <property type="protein sequence ID" value="NOU71247.1"/>
    <property type="molecule type" value="Genomic_DNA"/>
</dbReference>
<comment type="caution">
    <text evidence="1">The sequence shown here is derived from an EMBL/GenBank/DDBJ whole genome shotgun (WGS) entry which is preliminary data.</text>
</comment>
<dbReference type="CDD" id="cd01081">
    <property type="entry name" value="Aldose_epim"/>
    <property type="match status" value="1"/>
</dbReference>
<dbReference type="Gene3D" id="2.70.98.10">
    <property type="match status" value="1"/>
</dbReference>
<organism evidence="1 2">
    <name type="scientific">Paenibacillus phytorum</name>
    <dbReference type="NCBI Taxonomy" id="2654977"/>
    <lineage>
        <taxon>Bacteria</taxon>
        <taxon>Bacillati</taxon>
        <taxon>Bacillota</taxon>
        <taxon>Bacilli</taxon>
        <taxon>Bacillales</taxon>
        <taxon>Paenibacillaceae</taxon>
        <taxon>Paenibacillus</taxon>
    </lineage>
</organism>
<dbReference type="InterPro" id="IPR027839">
    <property type="entry name" value="DUF4432"/>
</dbReference>
<dbReference type="Proteomes" id="UP000616779">
    <property type="component" value="Unassembled WGS sequence"/>
</dbReference>
<dbReference type="InterPro" id="IPR011013">
    <property type="entry name" value="Gal_mutarotase_sf_dom"/>
</dbReference>
<gene>
    <name evidence="1" type="ORF">GC098_07385</name>
</gene>
<name>A0ABX1XRT2_9BACL</name>
<dbReference type="RefSeq" id="WP_171642463.1">
    <property type="nucleotide sequence ID" value="NZ_WHOA01000048.1"/>
</dbReference>
<dbReference type="Pfam" id="PF14486">
    <property type="entry name" value="DUF4432"/>
    <property type="match status" value="1"/>
</dbReference>